<dbReference type="OrthoDB" id="9767643at2"/>
<name>A0A286EDC7_9NEIS</name>
<evidence type="ECO:0000313" key="1">
    <source>
        <dbReference type="EMBL" id="SOD68911.1"/>
    </source>
</evidence>
<dbReference type="Proteomes" id="UP000219669">
    <property type="component" value="Unassembled WGS sequence"/>
</dbReference>
<protein>
    <submittedName>
        <fullName evidence="1">Uncharacterized protein</fullName>
    </submittedName>
</protein>
<evidence type="ECO:0000313" key="2">
    <source>
        <dbReference type="Proteomes" id="UP000219669"/>
    </source>
</evidence>
<dbReference type="RefSeq" id="WP_097114477.1">
    <property type="nucleotide sequence ID" value="NZ_CP083931.1"/>
</dbReference>
<reference evidence="1 2" key="1">
    <citation type="submission" date="2017-09" db="EMBL/GenBank/DDBJ databases">
        <authorList>
            <person name="Ehlers B."/>
            <person name="Leendertz F.H."/>
        </authorList>
    </citation>
    <scope>NUCLEOTIDE SEQUENCE [LARGE SCALE GENOMIC DNA]</scope>
    <source>
        <strain evidence="1 2">DSM 16848</strain>
    </source>
</reference>
<organism evidence="1 2">
    <name type="scientific">Alysiella filiformis DSM 16848</name>
    <dbReference type="NCBI Taxonomy" id="1120981"/>
    <lineage>
        <taxon>Bacteria</taxon>
        <taxon>Pseudomonadati</taxon>
        <taxon>Pseudomonadota</taxon>
        <taxon>Betaproteobacteria</taxon>
        <taxon>Neisseriales</taxon>
        <taxon>Neisseriaceae</taxon>
        <taxon>Alysiella</taxon>
    </lineage>
</organism>
<gene>
    <name evidence="1" type="ORF">SAMN02746062_01448</name>
</gene>
<keyword evidence="2" id="KW-1185">Reference proteome</keyword>
<accession>A0A286EDC7</accession>
<dbReference type="AlphaFoldDB" id="A0A286EDC7"/>
<sequence>MQNQSSIPLFINGIHINVQLNTSAATGLASLLQNAPLLAIADHYSYPMPRQCVSRLQSDIQHTANVFGDVLTALSFAANDDCEHITPSIVADFAMTVGELLPFLTRLSENINHTHS</sequence>
<proteinExistence type="predicted"/>
<dbReference type="EMBL" id="OCNF01000011">
    <property type="protein sequence ID" value="SOD68911.1"/>
    <property type="molecule type" value="Genomic_DNA"/>
</dbReference>